<dbReference type="PROSITE" id="PS00107">
    <property type="entry name" value="PROTEIN_KINASE_ATP"/>
    <property type="match status" value="1"/>
</dbReference>
<dbReference type="GO" id="GO:0004674">
    <property type="term" value="F:protein serine/threonine kinase activity"/>
    <property type="evidence" value="ECO:0007669"/>
    <property type="project" value="UniProtKB-KW"/>
</dbReference>
<keyword evidence="6 9" id="KW-0067">ATP-binding</keyword>
<dbReference type="Gene3D" id="1.10.510.10">
    <property type="entry name" value="Transferase(Phosphotransferase) domain 1"/>
    <property type="match status" value="1"/>
</dbReference>
<evidence type="ECO:0000256" key="9">
    <source>
        <dbReference type="PROSITE-ProRule" id="PRU10141"/>
    </source>
</evidence>
<dbReference type="EC" id="2.7.11.1" evidence="1"/>
<comment type="caution">
    <text evidence="11">The sequence shown here is derived from an EMBL/GenBank/DDBJ whole genome shotgun (WGS) entry which is preliminary data.</text>
</comment>
<dbReference type="PROSITE" id="PS50011">
    <property type="entry name" value="PROTEIN_KINASE_DOM"/>
    <property type="match status" value="1"/>
</dbReference>
<dbReference type="GO" id="GO:0005737">
    <property type="term" value="C:cytoplasm"/>
    <property type="evidence" value="ECO:0007669"/>
    <property type="project" value="TreeGrafter"/>
</dbReference>
<keyword evidence="5" id="KW-0418">Kinase</keyword>
<evidence type="ECO:0000256" key="6">
    <source>
        <dbReference type="ARBA" id="ARBA00022840"/>
    </source>
</evidence>
<comment type="catalytic activity">
    <reaction evidence="8">
        <text>L-seryl-[protein] + ATP = O-phospho-L-seryl-[protein] + ADP + H(+)</text>
        <dbReference type="Rhea" id="RHEA:17989"/>
        <dbReference type="Rhea" id="RHEA-COMP:9863"/>
        <dbReference type="Rhea" id="RHEA-COMP:11604"/>
        <dbReference type="ChEBI" id="CHEBI:15378"/>
        <dbReference type="ChEBI" id="CHEBI:29999"/>
        <dbReference type="ChEBI" id="CHEBI:30616"/>
        <dbReference type="ChEBI" id="CHEBI:83421"/>
        <dbReference type="ChEBI" id="CHEBI:456216"/>
        <dbReference type="EC" id="2.7.11.1"/>
    </reaction>
</comment>
<accession>A0A9P3CLK8</accession>
<dbReference type="Pfam" id="PF00069">
    <property type="entry name" value="Pkinase"/>
    <property type="match status" value="1"/>
</dbReference>
<feature type="binding site" evidence="9">
    <location>
        <position position="106"/>
    </location>
    <ligand>
        <name>ATP</name>
        <dbReference type="ChEBI" id="CHEBI:30616"/>
    </ligand>
</feature>
<evidence type="ECO:0000256" key="4">
    <source>
        <dbReference type="ARBA" id="ARBA00022741"/>
    </source>
</evidence>
<evidence type="ECO:0000256" key="5">
    <source>
        <dbReference type="ARBA" id="ARBA00022777"/>
    </source>
</evidence>
<dbReference type="PANTHER" id="PTHR47634">
    <property type="entry name" value="PROTEIN KINASE DOMAIN-CONTAINING PROTEIN-RELATED"/>
    <property type="match status" value="1"/>
</dbReference>
<keyword evidence="3" id="KW-0808">Transferase</keyword>
<evidence type="ECO:0000256" key="8">
    <source>
        <dbReference type="ARBA" id="ARBA00048679"/>
    </source>
</evidence>
<dbReference type="GO" id="GO:0000245">
    <property type="term" value="P:spliceosomal complex assembly"/>
    <property type="evidence" value="ECO:0007669"/>
    <property type="project" value="TreeGrafter"/>
</dbReference>
<keyword evidence="2" id="KW-0723">Serine/threonine-protein kinase</keyword>
<dbReference type="SUPFAM" id="SSF56112">
    <property type="entry name" value="Protein kinase-like (PK-like)"/>
    <property type="match status" value="1"/>
</dbReference>
<dbReference type="InterPro" id="IPR000719">
    <property type="entry name" value="Prot_kinase_dom"/>
</dbReference>
<dbReference type="InterPro" id="IPR017441">
    <property type="entry name" value="Protein_kinase_ATP_BS"/>
</dbReference>
<evidence type="ECO:0000256" key="2">
    <source>
        <dbReference type="ARBA" id="ARBA00022527"/>
    </source>
</evidence>
<dbReference type="RefSeq" id="XP_044659438.1">
    <property type="nucleotide sequence ID" value="XM_044803503.1"/>
</dbReference>
<evidence type="ECO:0000256" key="3">
    <source>
        <dbReference type="ARBA" id="ARBA00022679"/>
    </source>
</evidence>
<dbReference type="InterPro" id="IPR051334">
    <property type="entry name" value="SRPK"/>
</dbReference>
<evidence type="ECO:0000256" key="7">
    <source>
        <dbReference type="ARBA" id="ARBA00047899"/>
    </source>
</evidence>
<protein>
    <recommendedName>
        <fullName evidence="1">non-specific serine/threonine protein kinase</fullName>
        <ecNumber evidence="1">2.7.11.1</ecNumber>
    </recommendedName>
</protein>
<dbReference type="GO" id="GO:0005524">
    <property type="term" value="F:ATP binding"/>
    <property type="evidence" value="ECO:0007669"/>
    <property type="project" value="UniProtKB-UniRule"/>
</dbReference>
<dbReference type="SMART" id="SM00220">
    <property type="entry name" value="S_TKc"/>
    <property type="match status" value="1"/>
</dbReference>
<dbReference type="PANTHER" id="PTHR47634:SF9">
    <property type="entry name" value="PROTEIN KINASE DOMAIN-CONTAINING PROTEIN-RELATED"/>
    <property type="match status" value="1"/>
</dbReference>
<comment type="catalytic activity">
    <reaction evidence="7">
        <text>L-threonyl-[protein] + ATP = O-phospho-L-threonyl-[protein] + ADP + H(+)</text>
        <dbReference type="Rhea" id="RHEA:46608"/>
        <dbReference type="Rhea" id="RHEA-COMP:11060"/>
        <dbReference type="Rhea" id="RHEA-COMP:11605"/>
        <dbReference type="ChEBI" id="CHEBI:15378"/>
        <dbReference type="ChEBI" id="CHEBI:30013"/>
        <dbReference type="ChEBI" id="CHEBI:30616"/>
        <dbReference type="ChEBI" id="CHEBI:61977"/>
        <dbReference type="ChEBI" id="CHEBI:456216"/>
        <dbReference type="EC" id="2.7.11.1"/>
    </reaction>
</comment>
<dbReference type="EMBL" id="BOLY01000005">
    <property type="protein sequence ID" value="GIZ44951.1"/>
    <property type="molecule type" value="Genomic_DNA"/>
</dbReference>
<organism evidence="11 12">
    <name type="scientific">Cercospora kikuchii</name>
    <dbReference type="NCBI Taxonomy" id="84275"/>
    <lineage>
        <taxon>Eukaryota</taxon>
        <taxon>Fungi</taxon>
        <taxon>Dikarya</taxon>
        <taxon>Ascomycota</taxon>
        <taxon>Pezizomycotina</taxon>
        <taxon>Dothideomycetes</taxon>
        <taxon>Dothideomycetidae</taxon>
        <taxon>Mycosphaerellales</taxon>
        <taxon>Mycosphaerellaceae</taxon>
        <taxon>Cercospora</taxon>
    </lineage>
</organism>
<keyword evidence="4 9" id="KW-0547">Nucleotide-binding</keyword>
<gene>
    <name evidence="11" type="ORF">CKM354_000813500</name>
</gene>
<evidence type="ECO:0000259" key="10">
    <source>
        <dbReference type="PROSITE" id="PS50011"/>
    </source>
</evidence>
<feature type="domain" description="Protein kinase" evidence="10">
    <location>
        <begin position="72"/>
        <end position="452"/>
    </location>
</feature>
<proteinExistence type="predicted"/>
<dbReference type="Proteomes" id="UP000825890">
    <property type="component" value="Unassembled WGS sequence"/>
</dbReference>
<sequence length="459" mass="52318">MKRHVLRFGRLAFGTARSSQYMRAMGSKAREATAKAPVLLPEDQLVDEEKFPSYRAERYLQVHPGDVLNGKYNVISKLGWGGFSTVWLAQDRSRWFWQQPRYLAVKVTTTTGTQQGSELEVCRRLMHHAQDIGYDVLRPAIDHFEVLGENGAKHLCLVHEPMQEPMTIFRQRLPGNRIPWPVVRGYLVLLLRALDLLHTKCHVIHTDLKPGDLLICFWNPNDLAEYVRQEADNPMRRKIVGDRTIYRSHGCLGTLENFAPLKLVDYDQAVFVDGEASERHPIQPSAYRSPEVLLDIPYSYSADIWNLGLLIVYLLEGKDIFNKVFDDDGSYNARRHIASMVRLLGNPPVSLLEREKKWRDVPLETPATAAEGDSVTSSTTSCEFFGGPFFDEHGVLLHPGSEERMTNAKLSDHITALDGDEKDAFLDLLSQMLQWVPEDGKSAKELLDHPWLADFREVR</sequence>
<keyword evidence="12" id="KW-1185">Reference proteome</keyword>
<dbReference type="GO" id="GO:0005634">
    <property type="term" value="C:nucleus"/>
    <property type="evidence" value="ECO:0007669"/>
    <property type="project" value="TreeGrafter"/>
</dbReference>
<reference evidence="11 12" key="1">
    <citation type="submission" date="2021-01" db="EMBL/GenBank/DDBJ databases">
        <title>Cercospora kikuchii MAFF 305040 whole genome shotgun sequence.</title>
        <authorList>
            <person name="Kashiwa T."/>
            <person name="Suzuki T."/>
        </authorList>
    </citation>
    <scope>NUCLEOTIDE SEQUENCE [LARGE SCALE GENOMIC DNA]</scope>
    <source>
        <strain evidence="11 12">MAFF 305040</strain>
    </source>
</reference>
<dbReference type="GO" id="GO:0050684">
    <property type="term" value="P:regulation of mRNA processing"/>
    <property type="evidence" value="ECO:0007669"/>
    <property type="project" value="TreeGrafter"/>
</dbReference>
<evidence type="ECO:0000313" key="11">
    <source>
        <dbReference type="EMBL" id="GIZ44951.1"/>
    </source>
</evidence>
<evidence type="ECO:0000313" key="12">
    <source>
        <dbReference type="Proteomes" id="UP000825890"/>
    </source>
</evidence>
<dbReference type="OrthoDB" id="5979581at2759"/>
<dbReference type="Gene3D" id="3.30.200.20">
    <property type="entry name" value="Phosphorylase Kinase, domain 1"/>
    <property type="match status" value="1"/>
</dbReference>
<name>A0A9P3CLK8_9PEZI</name>
<dbReference type="GeneID" id="68293710"/>
<dbReference type="AlphaFoldDB" id="A0A9P3CLK8"/>
<dbReference type="InterPro" id="IPR011009">
    <property type="entry name" value="Kinase-like_dom_sf"/>
</dbReference>
<evidence type="ECO:0000256" key="1">
    <source>
        <dbReference type="ARBA" id="ARBA00012513"/>
    </source>
</evidence>